<evidence type="ECO:0000256" key="5">
    <source>
        <dbReference type="ARBA" id="ARBA00023136"/>
    </source>
</evidence>
<comment type="subcellular location">
    <subcellularLocation>
        <location evidence="1">Membrane</location>
        <topology evidence="1">Single-pass type I membrane protein</topology>
    </subcellularLocation>
</comment>
<dbReference type="InterPro" id="IPR007110">
    <property type="entry name" value="Ig-like_dom"/>
</dbReference>
<feature type="domain" description="Ig-like" evidence="10">
    <location>
        <begin position="1"/>
        <end position="93"/>
    </location>
</feature>
<evidence type="ECO:0000256" key="4">
    <source>
        <dbReference type="ARBA" id="ARBA00022989"/>
    </source>
</evidence>
<name>A0AAV7C4K0_ENGPU</name>
<evidence type="ECO:0000256" key="6">
    <source>
        <dbReference type="ARBA" id="ARBA00023157"/>
    </source>
</evidence>
<evidence type="ECO:0000259" key="10">
    <source>
        <dbReference type="PROSITE" id="PS50835"/>
    </source>
</evidence>
<organism evidence="11 12">
    <name type="scientific">Engystomops pustulosus</name>
    <name type="common">Tungara frog</name>
    <name type="synonym">Physalaemus pustulosus</name>
    <dbReference type="NCBI Taxonomy" id="76066"/>
    <lineage>
        <taxon>Eukaryota</taxon>
        <taxon>Metazoa</taxon>
        <taxon>Chordata</taxon>
        <taxon>Craniata</taxon>
        <taxon>Vertebrata</taxon>
        <taxon>Euteleostomi</taxon>
        <taxon>Amphibia</taxon>
        <taxon>Batrachia</taxon>
        <taxon>Anura</taxon>
        <taxon>Neobatrachia</taxon>
        <taxon>Hyloidea</taxon>
        <taxon>Leptodactylidae</taxon>
        <taxon>Leiuperinae</taxon>
        <taxon>Engystomops</taxon>
    </lineage>
</organism>
<dbReference type="GO" id="GO:0060097">
    <property type="term" value="P:cytoskeletal rearrangement involved in phagocytosis, engulfment"/>
    <property type="evidence" value="ECO:0007669"/>
    <property type="project" value="TreeGrafter"/>
</dbReference>
<keyword evidence="6" id="KW-1015">Disulfide bond</keyword>
<reference evidence="11" key="1">
    <citation type="thesis" date="2020" institute="ProQuest LLC" country="789 East Eisenhower Parkway, Ann Arbor, MI, USA">
        <title>Comparative Genomics and Chromosome Evolution.</title>
        <authorList>
            <person name="Mudd A.B."/>
        </authorList>
    </citation>
    <scope>NUCLEOTIDE SEQUENCE</scope>
    <source>
        <strain evidence="11">237g6f4</strain>
        <tissue evidence="11">Blood</tissue>
    </source>
</reference>
<dbReference type="InterPro" id="IPR013106">
    <property type="entry name" value="Ig_V-set"/>
</dbReference>
<dbReference type="AlphaFoldDB" id="A0AAV7C4K0"/>
<dbReference type="InterPro" id="IPR013783">
    <property type="entry name" value="Ig-like_fold"/>
</dbReference>
<dbReference type="EMBL" id="WNYA01000004">
    <property type="protein sequence ID" value="KAG8579813.1"/>
    <property type="molecule type" value="Genomic_DNA"/>
</dbReference>
<evidence type="ECO:0000313" key="11">
    <source>
        <dbReference type="EMBL" id="KAG8579813.1"/>
    </source>
</evidence>
<dbReference type="GO" id="GO:0043277">
    <property type="term" value="P:apoptotic cell clearance"/>
    <property type="evidence" value="ECO:0007669"/>
    <property type="project" value="TreeGrafter"/>
</dbReference>
<comment type="caution">
    <text evidence="11">The sequence shown here is derived from an EMBL/GenBank/DDBJ whole genome shotgun (WGS) entry which is preliminary data.</text>
</comment>
<dbReference type="InterPro" id="IPR003599">
    <property type="entry name" value="Ig_sub"/>
</dbReference>
<dbReference type="SUPFAM" id="SSF48726">
    <property type="entry name" value="Immunoglobulin"/>
    <property type="match status" value="1"/>
</dbReference>
<dbReference type="PANTHER" id="PTHR46608:SF3">
    <property type="entry name" value="T-CELL IMMUNOGLOBULIN AND MUCIN DOMAIN-CONTAINING PROTEIN 4"/>
    <property type="match status" value="1"/>
</dbReference>
<evidence type="ECO:0000256" key="1">
    <source>
        <dbReference type="ARBA" id="ARBA00004479"/>
    </source>
</evidence>
<evidence type="ECO:0000256" key="2">
    <source>
        <dbReference type="ARBA" id="ARBA00022692"/>
    </source>
</evidence>
<dbReference type="Gene3D" id="2.60.40.10">
    <property type="entry name" value="Immunoglobulins"/>
    <property type="match status" value="1"/>
</dbReference>
<protein>
    <recommendedName>
        <fullName evidence="10">Ig-like domain-containing protein</fullName>
    </recommendedName>
</protein>
<keyword evidence="4" id="KW-1133">Transmembrane helix</keyword>
<evidence type="ECO:0000256" key="7">
    <source>
        <dbReference type="ARBA" id="ARBA00023180"/>
    </source>
</evidence>
<dbReference type="FunFam" id="2.60.40.10:FF:000774">
    <property type="entry name" value="Hepatitis A virus cellular receptor 1"/>
    <property type="match status" value="1"/>
</dbReference>
<gene>
    <name evidence="11" type="ORF">GDO81_011062</name>
</gene>
<dbReference type="Pfam" id="PF07686">
    <property type="entry name" value="V-set"/>
    <property type="match status" value="1"/>
</dbReference>
<dbReference type="PROSITE" id="PS50835">
    <property type="entry name" value="IG_LIKE"/>
    <property type="match status" value="1"/>
</dbReference>
<evidence type="ECO:0000256" key="3">
    <source>
        <dbReference type="ARBA" id="ARBA00022729"/>
    </source>
</evidence>
<evidence type="ECO:0000256" key="9">
    <source>
        <dbReference type="ARBA" id="ARBA00038203"/>
    </source>
</evidence>
<dbReference type="Proteomes" id="UP000824782">
    <property type="component" value="Unassembled WGS sequence"/>
</dbReference>
<comment type="similarity">
    <text evidence="9">Belongs to the immunoglobulin superfamily. TIM family.</text>
</comment>
<keyword evidence="5" id="KW-0472">Membrane</keyword>
<dbReference type="SMART" id="SM00409">
    <property type="entry name" value="IG"/>
    <property type="match status" value="1"/>
</dbReference>
<sequence length="137" mass="15199">MTSSDTVTGLVDEIITLPCSYTTANSGYHMCWGRGGCPNSKCNDEILKTDGYRVTWRKSERYQLLGDIAQGDVSLTINEATKEDQGTYCCRVEVPGLFNDLKKNVKVEIEEAAQVITSDLGVMMSRTSVTWLLHPIN</sequence>
<keyword evidence="12" id="KW-1185">Reference proteome</keyword>
<dbReference type="InterPro" id="IPR036179">
    <property type="entry name" value="Ig-like_dom_sf"/>
</dbReference>
<proteinExistence type="inferred from homology"/>
<keyword evidence="2" id="KW-0812">Transmembrane</keyword>
<keyword evidence="8" id="KW-0393">Immunoglobulin domain</keyword>
<accession>A0AAV7C4K0</accession>
<dbReference type="PANTHER" id="PTHR46608">
    <property type="entry name" value="T-CELL IMMUNOGLOBULIN AND MUCIN DOMAIN-CONTAINING PROTEIN 4"/>
    <property type="match status" value="1"/>
</dbReference>
<evidence type="ECO:0000313" key="12">
    <source>
        <dbReference type="Proteomes" id="UP000824782"/>
    </source>
</evidence>
<keyword evidence="3" id="KW-0732">Signal</keyword>
<dbReference type="GO" id="GO:0016020">
    <property type="term" value="C:membrane"/>
    <property type="evidence" value="ECO:0007669"/>
    <property type="project" value="UniProtKB-SubCell"/>
</dbReference>
<evidence type="ECO:0000256" key="8">
    <source>
        <dbReference type="ARBA" id="ARBA00023319"/>
    </source>
</evidence>
<keyword evidence="7" id="KW-0325">Glycoprotein</keyword>
<dbReference type="GO" id="GO:0001786">
    <property type="term" value="F:phosphatidylserine binding"/>
    <property type="evidence" value="ECO:0007669"/>
    <property type="project" value="TreeGrafter"/>
</dbReference>